<dbReference type="PANTHER" id="PTHR11727:SF7">
    <property type="entry name" value="DIMETHYLADENOSINE TRANSFERASE-RELATED"/>
    <property type="match status" value="1"/>
</dbReference>
<feature type="binding site" evidence="6">
    <location>
        <position position="61"/>
    </location>
    <ligand>
        <name>S-adenosyl-L-methionine</name>
        <dbReference type="ChEBI" id="CHEBI:59789"/>
    </ligand>
</feature>
<dbReference type="InterPro" id="IPR020596">
    <property type="entry name" value="rRNA_Ade_Mease_Trfase_CS"/>
</dbReference>
<accession>V6LQF9</accession>
<keyword evidence="11" id="KW-1185">Reference proteome</keyword>
<sequence>MSGYQLTKNHGQHFLTNTAVIQNIVRLAEIRSSDTVLEIGPGSGNLTMHLLPVAKHVIAIEIDPRMVSELKKRVPPELRSKLTVISGDFCKMPEIPPFDICVSNCPYNVSSSILFKLLSLAHTSTRIRKFTLMFQLEFCQGIVAEPNQSAYSRLSVNTRLLAKSAKIILKVGPQNFTPPPKVDSAVVEVIPQTNQNLSMQEYLQFEGLTRVCFSKKNRQLSAIFGVKFLLKELVQNYILANKKQITTEELKILIAESIAENTFQEIRSAKMSVDDFLMLLSSLTKRGVYFA</sequence>
<feature type="binding site" evidence="6">
    <location>
        <position position="40"/>
    </location>
    <ligand>
        <name>S-adenosyl-L-methionine</name>
        <dbReference type="ChEBI" id="CHEBI:59789"/>
    </ligand>
</feature>
<dbReference type="EMBL" id="AUWU02000007">
    <property type="protein sequence ID" value="KAH0571200.1"/>
    <property type="molecule type" value="Genomic_DNA"/>
</dbReference>
<dbReference type="PROSITE" id="PS01131">
    <property type="entry name" value="RRNA_A_DIMETH"/>
    <property type="match status" value="1"/>
</dbReference>
<evidence type="ECO:0000256" key="4">
    <source>
        <dbReference type="ARBA" id="ARBA00022691"/>
    </source>
</evidence>
<dbReference type="InterPro" id="IPR011530">
    <property type="entry name" value="rRNA_adenine_dimethylase"/>
</dbReference>
<dbReference type="SUPFAM" id="SSF53335">
    <property type="entry name" value="S-adenosyl-L-methionine-dependent methyltransferases"/>
    <property type="match status" value="1"/>
</dbReference>
<evidence type="ECO:0000256" key="3">
    <source>
        <dbReference type="ARBA" id="ARBA00022679"/>
    </source>
</evidence>
<dbReference type="EMBL" id="KI546057">
    <property type="protein sequence ID" value="EST46907.1"/>
    <property type="molecule type" value="Genomic_DNA"/>
</dbReference>
<evidence type="ECO:0000256" key="1">
    <source>
        <dbReference type="ARBA" id="ARBA00022552"/>
    </source>
</evidence>
<keyword evidence="3 6" id="KW-0808">Transferase</keyword>
<feature type="binding site" evidence="6">
    <location>
        <position position="88"/>
    </location>
    <ligand>
        <name>S-adenosyl-L-methionine</name>
        <dbReference type="ChEBI" id="CHEBI:59789"/>
    </ligand>
</feature>
<evidence type="ECO:0000259" key="8">
    <source>
        <dbReference type="SMART" id="SM00650"/>
    </source>
</evidence>
<dbReference type="VEuPathDB" id="GiardiaDB:SS50377_27500"/>
<dbReference type="Gene3D" id="1.10.8.480">
    <property type="match status" value="1"/>
</dbReference>
<feature type="binding site" evidence="6">
    <location>
        <position position="104"/>
    </location>
    <ligand>
        <name>S-adenosyl-L-methionine</name>
        <dbReference type="ChEBI" id="CHEBI:59789"/>
    </ligand>
</feature>
<dbReference type="InterPro" id="IPR001737">
    <property type="entry name" value="KsgA/Erm"/>
</dbReference>
<dbReference type="Gene3D" id="3.40.50.150">
    <property type="entry name" value="Vaccinia Virus protein VP39"/>
    <property type="match status" value="1"/>
</dbReference>
<feature type="domain" description="Ribosomal RNA adenine methylase transferase N-terminal" evidence="8">
    <location>
        <begin position="20"/>
        <end position="193"/>
    </location>
</feature>
<dbReference type="CDD" id="cd02440">
    <property type="entry name" value="AdoMet_MTases"/>
    <property type="match status" value="1"/>
</dbReference>
<dbReference type="Proteomes" id="UP000018208">
    <property type="component" value="Unassembled WGS sequence"/>
</dbReference>
<evidence type="ECO:0000313" key="9">
    <source>
        <dbReference type="EMBL" id="EST46907.1"/>
    </source>
</evidence>
<keyword evidence="2 6" id="KW-0489">Methyltransferase</keyword>
<dbReference type="GO" id="GO:0000179">
    <property type="term" value="F:rRNA (adenine-N6,N6-)-dimethyltransferase activity"/>
    <property type="evidence" value="ECO:0007669"/>
    <property type="project" value="UniProtKB-UniRule"/>
</dbReference>
<dbReference type="AlphaFoldDB" id="V6LQF9"/>
<name>V6LQF9_9EUKA</name>
<dbReference type="SMART" id="SM00650">
    <property type="entry name" value="rADc"/>
    <property type="match status" value="1"/>
</dbReference>
<keyword evidence="1 7" id="KW-0698">rRNA processing</keyword>
<feature type="binding site" evidence="6">
    <location>
        <position position="15"/>
    </location>
    <ligand>
        <name>S-adenosyl-L-methionine</name>
        <dbReference type="ChEBI" id="CHEBI:59789"/>
    </ligand>
</feature>
<reference evidence="9 10" key="1">
    <citation type="journal article" date="2014" name="PLoS Genet.">
        <title>The Genome of Spironucleus salmonicida Highlights a Fish Pathogen Adapted to Fluctuating Environments.</title>
        <authorList>
            <person name="Xu F."/>
            <person name="Jerlstrom-Hultqvist J."/>
            <person name="Einarsson E."/>
            <person name="Astvaldsson A."/>
            <person name="Svard S.G."/>
            <person name="Andersson J.O."/>
        </authorList>
    </citation>
    <scope>NUCLEOTIDE SEQUENCE</scope>
    <source>
        <strain evidence="10">ATCC 50377</strain>
    </source>
</reference>
<evidence type="ECO:0000256" key="6">
    <source>
        <dbReference type="PROSITE-ProRule" id="PRU01026"/>
    </source>
</evidence>
<dbReference type="InterPro" id="IPR020598">
    <property type="entry name" value="rRNA_Ade_methylase_Trfase_N"/>
</dbReference>
<evidence type="ECO:0000256" key="5">
    <source>
        <dbReference type="ARBA" id="ARBA00022884"/>
    </source>
</evidence>
<dbReference type="Pfam" id="PF00398">
    <property type="entry name" value="RrnaAD"/>
    <property type="match status" value="1"/>
</dbReference>
<evidence type="ECO:0000313" key="10">
    <source>
        <dbReference type="EMBL" id="KAH0571200.1"/>
    </source>
</evidence>
<feature type="binding site" evidence="6">
    <location>
        <position position="13"/>
    </location>
    <ligand>
        <name>S-adenosyl-L-methionine</name>
        <dbReference type="ChEBI" id="CHEBI:59789"/>
    </ligand>
</feature>
<evidence type="ECO:0000256" key="2">
    <source>
        <dbReference type="ARBA" id="ARBA00022603"/>
    </source>
</evidence>
<gene>
    <name evidence="9" type="ORF">SS50377_13060</name>
    <name evidence="10" type="ORF">SS50377_27500</name>
</gene>
<dbReference type="GO" id="GO:0005730">
    <property type="term" value="C:nucleolus"/>
    <property type="evidence" value="ECO:0007669"/>
    <property type="project" value="TreeGrafter"/>
</dbReference>
<dbReference type="PROSITE" id="PS51689">
    <property type="entry name" value="SAM_RNA_A_N6_MT"/>
    <property type="match status" value="1"/>
</dbReference>
<keyword evidence="4 6" id="KW-0949">S-adenosyl-L-methionine</keyword>
<dbReference type="EC" id="2.1.1.-" evidence="7"/>
<evidence type="ECO:0000256" key="7">
    <source>
        <dbReference type="RuleBase" id="RU362106"/>
    </source>
</evidence>
<evidence type="ECO:0000313" key="11">
    <source>
        <dbReference type="Proteomes" id="UP000018208"/>
    </source>
</evidence>
<proteinExistence type="inferred from homology"/>
<dbReference type="NCBIfam" id="TIGR00755">
    <property type="entry name" value="ksgA"/>
    <property type="match status" value="1"/>
</dbReference>
<organism evidence="9">
    <name type="scientific">Spironucleus salmonicida</name>
    <dbReference type="NCBI Taxonomy" id="348837"/>
    <lineage>
        <taxon>Eukaryota</taxon>
        <taxon>Metamonada</taxon>
        <taxon>Diplomonadida</taxon>
        <taxon>Hexamitidae</taxon>
        <taxon>Hexamitinae</taxon>
        <taxon>Spironucleus</taxon>
    </lineage>
</organism>
<dbReference type="PANTHER" id="PTHR11727">
    <property type="entry name" value="DIMETHYLADENOSINE TRANSFERASE"/>
    <property type="match status" value="1"/>
</dbReference>
<keyword evidence="5 6" id="KW-0694">RNA-binding</keyword>
<reference evidence="10" key="2">
    <citation type="submission" date="2020-12" db="EMBL/GenBank/DDBJ databases">
        <title>New Spironucleus salmonicida genome in near-complete chromosomes.</title>
        <authorList>
            <person name="Xu F."/>
            <person name="Kurt Z."/>
            <person name="Jimenez-Gonzalez A."/>
            <person name="Astvaldsson A."/>
            <person name="Andersson J.O."/>
            <person name="Svard S.G."/>
        </authorList>
    </citation>
    <scope>NUCLEOTIDE SEQUENCE</scope>
    <source>
        <strain evidence="10">ATCC 50377</strain>
    </source>
</reference>
<protein>
    <recommendedName>
        <fullName evidence="7">rRNA adenine N(6)-methyltransferase</fullName>
        <ecNumber evidence="7">2.1.1.-</ecNumber>
    </recommendedName>
</protein>
<dbReference type="OrthoDB" id="74991at2759"/>
<dbReference type="InterPro" id="IPR029063">
    <property type="entry name" value="SAM-dependent_MTases_sf"/>
</dbReference>
<dbReference type="GO" id="GO:0003723">
    <property type="term" value="F:RNA binding"/>
    <property type="evidence" value="ECO:0007669"/>
    <property type="project" value="UniProtKB-UniRule"/>
</dbReference>
<comment type="similarity">
    <text evidence="6 7">Belongs to the class I-like SAM-binding methyltransferase superfamily. rRNA adenine N(6)-methyltransferase family.</text>
</comment>